<evidence type="ECO:0000313" key="1">
    <source>
        <dbReference type="EMBL" id="KLI63389.1"/>
    </source>
</evidence>
<dbReference type="Proteomes" id="UP000053455">
    <property type="component" value="Unassembled WGS sequence"/>
</dbReference>
<gene>
    <name evidence="1" type="ORF">AAV99_11430</name>
</gene>
<dbReference type="EMBL" id="LBHU01000003">
    <property type="protein sequence ID" value="KLI63389.1"/>
    <property type="molecule type" value="Genomic_DNA"/>
</dbReference>
<reference evidence="1 2" key="1">
    <citation type="submission" date="2015-04" db="EMBL/GenBank/DDBJ databases">
        <title>The draft genome sequence of Erythrobacter marinus HWDM-33.</title>
        <authorList>
            <person name="Zhuang L."/>
            <person name="Liu Y."/>
            <person name="Shao Z."/>
        </authorList>
    </citation>
    <scope>NUCLEOTIDE SEQUENCE [LARGE SCALE GENOMIC DNA]</scope>
    <source>
        <strain evidence="1 2">HWDM-33</strain>
    </source>
</reference>
<dbReference type="AlphaFoldDB" id="A0A0H0XM35"/>
<evidence type="ECO:0000313" key="2">
    <source>
        <dbReference type="Proteomes" id="UP000053455"/>
    </source>
</evidence>
<organism evidence="1 2">
    <name type="scientific">Aurantiacibacter marinus</name>
    <dbReference type="NCBI Taxonomy" id="874156"/>
    <lineage>
        <taxon>Bacteria</taxon>
        <taxon>Pseudomonadati</taxon>
        <taxon>Pseudomonadota</taxon>
        <taxon>Alphaproteobacteria</taxon>
        <taxon>Sphingomonadales</taxon>
        <taxon>Erythrobacteraceae</taxon>
        <taxon>Aurantiacibacter</taxon>
    </lineage>
</organism>
<dbReference type="PATRIC" id="fig|874156.12.peg.2345"/>
<dbReference type="InterPro" id="IPR011200">
    <property type="entry name" value="UCP012608"/>
</dbReference>
<dbReference type="OrthoDB" id="7666987at2"/>
<protein>
    <recommendedName>
        <fullName evidence="3">DUF2332 domain-containing protein</fullName>
    </recommendedName>
</protein>
<dbReference type="STRING" id="874156.GCA_001021555_02148"/>
<comment type="caution">
    <text evidence="1">The sequence shown here is derived from an EMBL/GenBank/DDBJ whole genome shotgun (WGS) entry which is preliminary data.</text>
</comment>
<proteinExistence type="predicted"/>
<evidence type="ECO:0008006" key="3">
    <source>
        <dbReference type="Google" id="ProtNLM"/>
    </source>
</evidence>
<sequence>MEIAGVAEAIAWQADHAENAGAPATARIIRALLAVLESDTATGRRLANWQGLTMADAMPLRVTGGLHALYLAGEEPRLGEIYSGLMSDQSLVDALVVETARKFDHRLLPWLDGPPQTNEAGRSAGIMAGLMWLSGRLGPKFALNEIGASAGINTMMGRFHFNLGGLEAGPGNSQMHIAPAWRGPPPPAGPVEIVSARGCDLSPVDLTVSQQALRLKAFVWPDATERMVRMEAAIAMANETPPDLVQQDAAAFVADMLAQQQQPGITRVLFHTVMWQYMPDEACDAITAAMETAGALATGDKPLAWIKAETNRATFKQECRLRYWPGGDDEVLLAEIHPHGAWVDWKAPD</sequence>
<accession>A0A0H0XM35</accession>
<dbReference type="Pfam" id="PF10094">
    <property type="entry name" value="DUF2332"/>
    <property type="match status" value="1"/>
</dbReference>
<name>A0A0H0XM35_9SPHN</name>
<dbReference type="PIRSF" id="PIRSF012608">
    <property type="entry name" value="UCP012608"/>
    <property type="match status" value="1"/>
</dbReference>
<keyword evidence="2" id="KW-1185">Reference proteome</keyword>